<evidence type="ECO:0000256" key="8">
    <source>
        <dbReference type="ARBA" id="ARBA00023136"/>
    </source>
</evidence>
<sequence>MAVVSNKKMLQGALVRVKYVLVALSLIYVLKLTIDVRPSLSPIYRMRVKAMDTEARDIWTDYITTHPVEADERYAFREMGFRANAYAELARMKSWGRLEALEESLWSYAPRAAEIRRKALARYNARTSTMTMSLSRRIEEAPERGIVMIVRRDSAMSALQSISMLRNVYNCDLPVEVYFHTEDELPMPMQLLLQHQGNVKTFDIKLLPYFGTDLEDDAGRYPGMKETGERMALAMLASEFQQMIVVEPHVVFLQDPTKLFDHPSFQKTGTLFFRSKAKPADKGSQYLLSFIKRQFDQGSPSSQLRDSPFWRQQIASRQDTAVVALDKGRPGVLSALFMNAWSRRRMARQWVWGPHLETMNEALWLSFEVTNVTYAFENSWPGAIGRFDGDWEDDRSPAICSSRTLQFLSPANGRSSSGSYSILSPFTNPDHHPRGHKGGEPFWFENSLLISPREEKYYTPNVYTRHLPYVDRSRPNEDCLEGATLRKLQHTDIPNTLQQAITAAHHVTENTRQVVGLYAQAPRPAPPTEYKL</sequence>
<dbReference type="InParanoid" id="A0A317XVJ7"/>
<dbReference type="EMBL" id="KZ819189">
    <property type="protein sequence ID" value="PWZ02112.1"/>
    <property type="molecule type" value="Genomic_DNA"/>
</dbReference>
<keyword evidence="3" id="KW-0328">Glycosyltransferase</keyword>
<dbReference type="Proteomes" id="UP000246740">
    <property type="component" value="Unassembled WGS sequence"/>
</dbReference>
<protein>
    <submittedName>
        <fullName evidence="11">Uncharacterized protein</fullName>
    </submittedName>
</protein>
<evidence type="ECO:0000256" key="2">
    <source>
        <dbReference type="ARBA" id="ARBA00009105"/>
    </source>
</evidence>
<dbReference type="STRING" id="1882483.A0A317XVJ7"/>
<comment type="subcellular location">
    <subcellularLocation>
        <location evidence="1">Membrane</location>
        <topology evidence="1">Single-pass type II membrane protein</topology>
    </subcellularLocation>
</comment>
<keyword evidence="7 10" id="KW-1133">Transmembrane helix</keyword>
<evidence type="ECO:0000256" key="5">
    <source>
        <dbReference type="ARBA" id="ARBA00022692"/>
    </source>
</evidence>
<evidence type="ECO:0000256" key="9">
    <source>
        <dbReference type="ARBA" id="ARBA00023180"/>
    </source>
</evidence>
<keyword evidence="5 10" id="KW-0812">Transmembrane</keyword>
<feature type="transmembrane region" description="Helical" evidence="10">
    <location>
        <begin position="12"/>
        <end position="30"/>
    </location>
</feature>
<evidence type="ECO:0000256" key="7">
    <source>
        <dbReference type="ARBA" id="ARBA00022989"/>
    </source>
</evidence>
<dbReference type="PANTHER" id="PTHR31392">
    <property type="entry name" value="ALPHA-1,3-MANNOSYLTRANSFERASE MNN1-RELATED"/>
    <property type="match status" value="1"/>
</dbReference>
<dbReference type="GO" id="GO:0016020">
    <property type="term" value="C:membrane"/>
    <property type="evidence" value="ECO:0007669"/>
    <property type="project" value="UniProtKB-SubCell"/>
</dbReference>
<evidence type="ECO:0000256" key="1">
    <source>
        <dbReference type="ARBA" id="ARBA00004606"/>
    </source>
</evidence>
<dbReference type="AlphaFoldDB" id="A0A317XVJ7"/>
<keyword evidence="4" id="KW-0808">Transferase</keyword>
<dbReference type="PANTHER" id="PTHR31392:SF1">
    <property type="entry name" value="ALPHA-1,3-MANNOSYLTRANSFERASE MNN1-RELATED"/>
    <property type="match status" value="1"/>
</dbReference>
<evidence type="ECO:0000256" key="10">
    <source>
        <dbReference type="SAM" id="Phobius"/>
    </source>
</evidence>
<evidence type="ECO:0000256" key="4">
    <source>
        <dbReference type="ARBA" id="ARBA00022679"/>
    </source>
</evidence>
<organism evidence="11 12">
    <name type="scientific">Testicularia cyperi</name>
    <dbReference type="NCBI Taxonomy" id="1882483"/>
    <lineage>
        <taxon>Eukaryota</taxon>
        <taxon>Fungi</taxon>
        <taxon>Dikarya</taxon>
        <taxon>Basidiomycota</taxon>
        <taxon>Ustilaginomycotina</taxon>
        <taxon>Ustilaginomycetes</taxon>
        <taxon>Ustilaginales</taxon>
        <taxon>Anthracoideaceae</taxon>
        <taxon>Testicularia</taxon>
    </lineage>
</organism>
<name>A0A317XVJ7_9BASI</name>
<evidence type="ECO:0000313" key="11">
    <source>
        <dbReference type="EMBL" id="PWZ02112.1"/>
    </source>
</evidence>
<dbReference type="OrthoDB" id="430354at2759"/>
<keyword evidence="8 10" id="KW-0472">Membrane</keyword>
<evidence type="ECO:0000313" key="12">
    <source>
        <dbReference type="Proteomes" id="UP000246740"/>
    </source>
</evidence>
<dbReference type="GO" id="GO:0000033">
    <property type="term" value="F:alpha-1,3-mannosyltransferase activity"/>
    <property type="evidence" value="ECO:0007669"/>
    <property type="project" value="TreeGrafter"/>
</dbReference>
<evidence type="ECO:0000256" key="3">
    <source>
        <dbReference type="ARBA" id="ARBA00022676"/>
    </source>
</evidence>
<accession>A0A317XVJ7</accession>
<keyword evidence="12" id="KW-1185">Reference proteome</keyword>
<reference evidence="11 12" key="1">
    <citation type="journal article" date="2018" name="Mol. Biol. Evol.">
        <title>Broad Genomic Sampling Reveals a Smut Pathogenic Ancestry of the Fungal Clade Ustilaginomycotina.</title>
        <authorList>
            <person name="Kijpornyongpan T."/>
            <person name="Mondo S.J."/>
            <person name="Barry K."/>
            <person name="Sandor L."/>
            <person name="Lee J."/>
            <person name="Lipzen A."/>
            <person name="Pangilinan J."/>
            <person name="LaButti K."/>
            <person name="Hainaut M."/>
            <person name="Henrissat B."/>
            <person name="Grigoriev I.V."/>
            <person name="Spatafora J.W."/>
            <person name="Aime M.C."/>
        </authorList>
    </citation>
    <scope>NUCLEOTIDE SEQUENCE [LARGE SCALE GENOMIC DNA]</scope>
    <source>
        <strain evidence="11 12">MCA 3645</strain>
    </source>
</reference>
<comment type="similarity">
    <text evidence="2">Belongs to the MNN1/MNT family.</text>
</comment>
<dbReference type="Pfam" id="PF11051">
    <property type="entry name" value="Mannosyl_trans3"/>
    <property type="match status" value="1"/>
</dbReference>
<dbReference type="GO" id="GO:0005794">
    <property type="term" value="C:Golgi apparatus"/>
    <property type="evidence" value="ECO:0007669"/>
    <property type="project" value="TreeGrafter"/>
</dbReference>
<keyword evidence="9" id="KW-0325">Glycoprotein</keyword>
<proteinExistence type="inferred from homology"/>
<dbReference type="GO" id="GO:0006493">
    <property type="term" value="P:protein O-linked glycosylation"/>
    <property type="evidence" value="ECO:0007669"/>
    <property type="project" value="TreeGrafter"/>
</dbReference>
<dbReference type="InterPro" id="IPR022751">
    <property type="entry name" value="Alpha_mannosyltransferase"/>
</dbReference>
<gene>
    <name evidence="11" type="ORF">BCV70DRAFT_198392</name>
</gene>
<evidence type="ECO:0000256" key="6">
    <source>
        <dbReference type="ARBA" id="ARBA00022968"/>
    </source>
</evidence>
<keyword evidence="6" id="KW-0735">Signal-anchor</keyword>